<organism evidence="1 2">
    <name type="scientific">Massilia eburnea</name>
    <dbReference type="NCBI Taxonomy" id="1776165"/>
    <lineage>
        <taxon>Bacteria</taxon>
        <taxon>Pseudomonadati</taxon>
        <taxon>Pseudomonadota</taxon>
        <taxon>Betaproteobacteria</taxon>
        <taxon>Burkholderiales</taxon>
        <taxon>Oxalobacteraceae</taxon>
        <taxon>Telluria group</taxon>
        <taxon>Massilia</taxon>
    </lineage>
</organism>
<dbReference type="RefSeq" id="WP_155452018.1">
    <property type="nucleotide sequence ID" value="NZ_WNKX01000001.1"/>
</dbReference>
<sequence length="83" mass="9930">MHTVNRKPLTAEQLREIWLRNQNADMLAVLWEVKRLRALVVRASHLHWTFREELKGEPCLEEDRPFATSRELRRRANAIRNAD</sequence>
<dbReference type="OrthoDB" id="8778026at2"/>
<keyword evidence="2" id="KW-1185">Reference proteome</keyword>
<name>A0A6L6QB48_9BURK</name>
<accession>A0A6L6QB48</accession>
<proteinExistence type="predicted"/>
<dbReference type="Proteomes" id="UP000472320">
    <property type="component" value="Unassembled WGS sequence"/>
</dbReference>
<evidence type="ECO:0000313" key="2">
    <source>
        <dbReference type="Proteomes" id="UP000472320"/>
    </source>
</evidence>
<reference evidence="1 2" key="1">
    <citation type="submission" date="2019-11" db="EMBL/GenBank/DDBJ databases">
        <title>Type strains purchased from KCTC, JCM and DSMZ.</title>
        <authorList>
            <person name="Lu H."/>
        </authorList>
    </citation>
    <scope>NUCLEOTIDE SEQUENCE [LARGE SCALE GENOMIC DNA]</scope>
    <source>
        <strain evidence="1 2">JCM 31587</strain>
    </source>
</reference>
<dbReference type="EMBL" id="WNKX01000001">
    <property type="protein sequence ID" value="MTW09027.1"/>
    <property type="molecule type" value="Genomic_DNA"/>
</dbReference>
<comment type="caution">
    <text evidence="1">The sequence shown here is derived from an EMBL/GenBank/DDBJ whole genome shotgun (WGS) entry which is preliminary data.</text>
</comment>
<evidence type="ECO:0000313" key="1">
    <source>
        <dbReference type="EMBL" id="MTW09027.1"/>
    </source>
</evidence>
<protein>
    <submittedName>
        <fullName evidence="1">Uncharacterized protein</fullName>
    </submittedName>
</protein>
<dbReference type="AlphaFoldDB" id="A0A6L6QB48"/>
<gene>
    <name evidence="1" type="ORF">GM658_00290</name>
</gene>